<dbReference type="EMBL" id="LS483470">
    <property type="protein sequence ID" value="SQI41694.1"/>
    <property type="molecule type" value="Genomic_DNA"/>
</dbReference>
<dbReference type="RefSeq" id="WP_145960362.1">
    <property type="nucleotide sequence ID" value="NZ_LR698987.1"/>
</dbReference>
<keyword evidence="3" id="KW-1185">Reference proteome</keyword>
<evidence type="ECO:0000256" key="1">
    <source>
        <dbReference type="SAM" id="SignalP"/>
    </source>
</evidence>
<dbReference type="AlphaFoldDB" id="A0A2X4XYN2"/>
<feature type="signal peptide" evidence="1">
    <location>
        <begin position="1"/>
        <end position="27"/>
    </location>
</feature>
<evidence type="ECO:0000313" key="2">
    <source>
        <dbReference type="EMBL" id="SQI41694.1"/>
    </source>
</evidence>
<dbReference type="OrthoDB" id="6904817at2"/>
<name>A0A2X4XYN2_9GAMM</name>
<sequence>MTGKRKGIRLGKMVVLAFAALSGSALAKPVMDDKQKCKAAIASYFELSGREVNARISVSEQRKSGDYLVTFKKSRQLTFSYLCRTSGNRIVWGDAQEKFGTMEMSYRLVESGGIDVSYVDDETMKKNTVSYQLSDL</sequence>
<keyword evidence="1" id="KW-0732">Signal</keyword>
<gene>
    <name evidence="2" type="ORF">NCTC12151_02273</name>
</gene>
<proteinExistence type="predicted"/>
<dbReference type="KEGG" id="lri:NCTC12151_02273"/>
<dbReference type="Proteomes" id="UP000249005">
    <property type="component" value="Chromosome 1"/>
</dbReference>
<organism evidence="2 3">
    <name type="scientific">Leminorella richardii</name>
    <dbReference type="NCBI Taxonomy" id="158841"/>
    <lineage>
        <taxon>Bacteria</taxon>
        <taxon>Pseudomonadati</taxon>
        <taxon>Pseudomonadota</taxon>
        <taxon>Gammaproteobacteria</taxon>
        <taxon>Enterobacterales</taxon>
        <taxon>Budviciaceae</taxon>
        <taxon>Leminorella</taxon>
    </lineage>
</organism>
<reference evidence="2 3" key="1">
    <citation type="submission" date="2018-06" db="EMBL/GenBank/DDBJ databases">
        <authorList>
            <consortium name="Pathogen Informatics"/>
            <person name="Doyle S."/>
        </authorList>
    </citation>
    <scope>NUCLEOTIDE SEQUENCE [LARGE SCALE GENOMIC DNA]</scope>
    <source>
        <strain evidence="2 3">NCTC12151</strain>
    </source>
</reference>
<protein>
    <submittedName>
        <fullName evidence="2">Uncharacterized protein</fullName>
    </submittedName>
</protein>
<feature type="chain" id="PRO_5015959270" evidence="1">
    <location>
        <begin position="28"/>
        <end position="136"/>
    </location>
</feature>
<evidence type="ECO:0000313" key="3">
    <source>
        <dbReference type="Proteomes" id="UP000249005"/>
    </source>
</evidence>
<accession>A0A2X4XYN2</accession>